<gene>
    <name evidence="1" type="ORF">SAMN05192589_10888</name>
</gene>
<sequence>MLAGAPGVAGVMGTAATAKVCCTCGAAEKDPSPPWSALRVQVPALISVTTPLGLTVHTVAVAVLKLTGKPDEAVAVTVRLEPALERLGP</sequence>
<evidence type="ECO:0000313" key="1">
    <source>
        <dbReference type="EMBL" id="SDD68604.1"/>
    </source>
</evidence>
<name>A0A1G6WS40_9BURK</name>
<dbReference type="AlphaFoldDB" id="A0A1G6WS40"/>
<dbReference type="EMBL" id="FMZC01000008">
    <property type="protein sequence ID" value="SDD68604.1"/>
    <property type="molecule type" value="Genomic_DNA"/>
</dbReference>
<evidence type="ECO:0000313" key="2">
    <source>
        <dbReference type="Proteomes" id="UP000198781"/>
    </source>
</evidence>
<reference evidence="1 2" key="1">
    <citation type="submission" date="2016-10" db="EMBL/GenBank/DDBJ databases">
        <authorList>
            <person name="de Groot N.N."/>
        </authorList>
    </citation>
    <scope>NUCLEOTIDE SEQUENCE [LARGE SCALE GENOMIC DNA]</scope>
    <source>
        <strain evidence="1 2">DSM 16619</strain>
    </source>
</reference>
<proteinExistence type="predicted"/>
<protein>
    <submittedName>
        <fullName evidence="1">Uncharacterized protein</fullName>
    </submittedName>
</protein>
<accession>A0A1G6WS40</accession>
<organism evidence="1 2">
    <name type="scientific">Paracidovorax valerianellae</name>
    <dbReference type="NCBI Taxonomy" id="187868"/>
    <lineage>
        <taxon>Bacteria</taxon>
        <taxon>Pseudomonadati</taxon>
        <taxon>Pseudomonadota</taxon>
        <taxon>Betaproteobacteria</taxon>
        <taxon>Burkholderiales</taxon>
        <taxon>Comamonadaceae</taxon>
        <taxon>Paracidovorax</taxon>
    </lineage>
</organism>
<keyword evidence="2" id="KW-1185">Reference proteome</keyword>
<dbReference type="Proteomes" id="UP000198781">
    <property type="component" value="Unassembled WGS sequence"/>
</dbReference>